<organism evidence="1 2">
    <name type="scientific">Halorientalis persicus</name>
    <dbReference type="NCBI Taxonomy" id="1367881"/>
    <lineage>
        <taxon>Archaea</taxon>
        <taxon>Methanobacteriati</taxon>
        <taxon>Methanobacteriota</taxon>
        <taxon>Stenosarchaea group</taxon>
        <taxon>Halobacteria</taxon>
        <taxon>Halobacteriales</taxon>
        <taxon>Haloarculaceae</taxon>
        <taxon>Halorientalis</taxon>
    </lineage>
</organism>
<name>A0A1H8ICL4_9EURY</name>
<dbReference type="EMBL" id="FOCX01000004">
    <property type="protein sequence ID" value="SEN66194.1"/>
    <property type="molecule type" value="Genomic_DNA"/>
</dbReference>
<proteinExistence type="predicted"/>
<sequence length="46" mass="5410">MYDDFRQRMGDIYEEYELGSVTVAMISDSENEHAWIQSNVTRPVEP</sequence>
<dbReference type="OrthoDB" id="229380at2157"/>
<evidence type="ECO:0000313" key="2">
    <source>
        <dbReference type="Proteomes" id="UP000198775"/>
    </source>
</evidence>
<accession>A0A1H8ICL4</accession>
<keyword evidence="2" id="KW-1185">Reference proteome</keyword>
<evidence type="ECO:0000313" key="1">
    <source>
        <dbReference type="EMBL" id="SEN66194.1"/>
    </source>
</evidence>
<protein>
    <submittedName>
        <fullName evidence="1">Uncharacterized protein</fullName>
    </submittedName>
</protein>
<dbReference type="AlphaFoldDB" id="A0A1H8ICL4"/>
<dbReference type="Proteomes" id="UP000198775">
    <property type="component" value="Unassembled WGS sequence"/>
</dbReference>
<gene>
    <name evidence="1" type="ORF">SAMN05216388_1004133</name>
</gene>
<reference evidence="2" key="1">
    <citation type="submission" date="2016-10" db="EMBL/GenBank/DDBJ databases">
        <authorList>
            <person name="Varghese N."/>
            <person name="Submissions S."/>
        </authorList>
    </citation>
    <scope>NUCLEOTIDE SEQUENCE [LARGE SCALE GENOMIC DNA]</scope>
    <source>
        <strain evidence="2">IBRC-M 10043</strain>
    </source>
</reference>
<dbReference type="RefSeq" id="WP_170845340.1">
    <property type="nucleotide sequence ID" value="NZ_FOCX01000004.1"/>
</dbReference>